<dbReference type="AlphaFoldDB" id="A0A6P2CXP7"/>
<protein>
    <recommendedName>
        <fullName evidence="2">histidine kinase</fullName>
        <ecNumber evidence="2">2.7.13.3</ecNumber>
    </recommendedName>
</protein>
<feature type="domain" description="Response regulatory" evidence="8">
    <location>
        <begin position="8"/>
        <end position="122"/>
    </location>
</feature>
<dbReference type="PROSITE" id="PS50110">
    <property type="entry name" value="RESPONSE_REGULATORY"/>
    <property type="match status" value="2"/>
</dbReference>
<dbReference type="InterPro" id="IPR035965">
    <property type="entry name" value="PAS-like_dom_sf"/>
</dbReference>
<dbReference type="InterPro" id="IPR003661">
    <property type="entry name" value="HisK_dim/P_dom"/>
</dbReference>
<dbReference type="EMBL" id="LR593886">
    <property type="protein sequence ID" value="VTR92564.1"/>
    <property type="molecule type" value="Genomic_DNA"/>
</dbReference>
<evidence type="ECO:0000256" key="4">
    <source>
        <dbReference type="ARBA" id="ARBA00022679"/>
    </source>
</evidence>
<accession>A0A6P2CXP7</accession>
<feature type="domain" description="Histidine kinase" evidence="7">
    <location>
        <begin position="847"/>
        <end position="1070"/>
    </location>
</feature>
<dbReference type="InterPro" id="IPR004358">
    <property type="entry name" value="Sig_transdc_His_kin-like_C"/>
</dbReference>
<dbReference type="Pfam" id="PF02518">
    <property type="entry name" value="HATPase_c"/>
    <property type="match status" value="1"/>
</dbReference>
<dbReference type="InterPro" id="IPR001789">
    <property type="entry name" value="Sig_transdc_resp-reg_receiver"/>
</dbReference>
<dbReference type="GO" id="GO:0000155">
    <property type="term" value="F:phosphorelay sensor kinase activity"/>
    <property type="evidence" value="ECO:0007669"/>
    <property type="project" value="InterPro"/>
</dbReference>
<organism evidence="11 12">
    <name type="scientific">Gemmata massiliana</name>
    <dbReference type="NCBI Taxonomy" id="1210884"/>
    <lineage>
        <taxon>Bacteria</taxon>
        <taxon>Pseudomonadati</taxon>
        <taxon>Planctomycetota</taxon>
        <taxon>Planctomycetia</taxon>
        <taxon>Gemmatales</taxon>
        <taxon>Gemmataceae</taxon>
        <taxon>Gemmata</taxon>
    </lineage>
</organism>
<dbReference type="Gene3D" id="3.40.50.2300">
    <property type="match status" value="2"/>
</dbReference>
<evidence type="ECO:0000313" key="11">
    <source>
        <dbReference type="EMBL" id="VTR92564.1"/>
    </source>
</evidence>
<keyword evidence="5 11" id="KW-0418">Kinase</keyword>
<dbReference type="InterPro" id="IPR036097">
    <property type="entry name" value="HisK_dim/P_sf"/>
</dbReference>
<dbReference type="InterPro" id="IPR001610">
    <property type="entry name" value="PAC"/>
</dbReference>
<dbReference type="InterPro" id="IPR003594">
    <property type="entry name" value="HATPase_dom"/>
</dbReference>
<evidence type="ECO:0000256" key="2">
    <source>
        <dbReference type="ARBA" id="ARBA00012438"/>
    </source>
</evidence>
<evidence type="ECO:0000259" key="8">
    <source>
        <dbReference type="PROSITE" id="PS50110"/>
    </source>
</evidence>
<dbReference type="Pfam" id="PF00072">
    <property type="entry name" value="Response_reg"/>
    <property type="match status" value="2"/>
</dbReference>
<evidence type="ECO:0000259" key="7">
    <source>
        <dbReference type="PROSITE" id="PS50109"/>
    </source>
</evidence>
<dbReference type="InterPro" id="IPR013655">
    <property type="entry name" value="PAS_fold_3"/>
</dbReference>
<proteinExistence type="predicted"/>
<dbReference type="CDD" id="cd00082">
    <property type="entry name" value="HisKA"/>
    <property type="match status" value="1"/>
</dbReference>
<dbReference type="PROSITE" id="PS50109">
    <property type="entry name" value="HIS_KIN"/>
    <property type="match status" value="1"/>
</dbReference>
<dbReference type="PANTHER" id="PTHR43065:SF42">
    <property type="entry name" value="TWO-COMPONENT SENSOR PPRA"/>
    <property type="match status" value="1"/>
</dbReference>
<dbReference type="InterPro" id="IPR029016">
    <property type="entry name" value="GAF-like_dom_sf"/>
</dbReference>
<dbReference type="Pfam" id="PF01590">
    <property type="entry name" value="GAF"/>
    <property type="match status" value="1"/>
</dbReference>
<feature type="domain" description="PAC" evidence="10">
    <location>
        <begin position="375"/>
        <end position="427"/>
    </location>
</feature>
<dbReference type="InterPro" id="IPR036890">
    <property type="entry name" value="HATPase_C_sf"/>
</dbReference>
<sequence length="1213" mass="132464">MPDSSLGRLLIVDDEIELLNSLADKLAKQGYETVRFSAPRDALLALESETFDLLLTDLMMPGMDGIALLQAARRIDPELAGIVMTGQATVQTAVDAMKTGALDYVLKPFKINTILPALARALEVRRLRRENIQLRETVGIYELCNAISFTLDHPTLLNKVVDAALQQCEAEEASVMLPTETGDELRVAAIRGEGRGYLIGERVFLSQGIAGWVARHGESVAISGTAYDPRFAPVQPRTDIRFAISMPMLVGGKLIGVLNVNSTSRRRAFTPGQVKALSILANTGAAALESARLHTALRRAEEQYRSIFENASEGILQSTPDGQVQIANPEAARMLGYDSTDDLVTNVRDLGAQVYEISEDRTEVVRLLEERGRVRDLELPMVRKDGTRIWVSLSGRAVRDQHGKTLRYESTLGDITRRKQAEWRSAAEHHVARILAEAPSLTEALSRTLRALGEDLGWEQCAMWRVDPQDRVLRCAEIWRPQPGARGEPEPFSRSATLSRGNGRPGRVWALGQTVWVPDITVDADVLRRNPAEQTEYRGAVAFPILVGADVLGVIELFSREVRPPDPALLGTLDTVGNQLGVFIERRRAEEERDRFFELSVDMLCVIGFDGRFQIVNPAWATTLGWPPEEFSGRPYTDLMHPDDRGGAGPDALAAGSAAPLSFENRYRCADGSYKWLSWRAVTDPARRVVYASARDTTAKRQVEAELQLRDRAVRAVTQGILIADAAQPDNPIIYATPGFERMTGYGVEEVLGRNCRFLQGPDTDRATVSRLREAIRVGESCSAELLNYRKDRTPFWNDLSVAPVRDETGRLTHFVGVLTDVTSRRHLETQLHQSQKMDAIGRLAGGVAHDFNNLLTVINGYSDLLLERLPAADPNRELVAEIYHAGECSAGLTRQLLAFSRQQILAPRVLDLSAVVADTERMLRRLIGEDIRLSTASDPGLWAVRADPGQIEQVLLNLAVNARDAMPRGGQLTIEIRNIELDAAYTRTHPDARSGPHVQIAVSDTGCGMSPEVMGRIFEPFYTTKDLGKGTGLGLSTVHGIVKQSGGHLGVYSEVGVGTTFKVYLPRVNETGTGPQLQSGPLQTSTGTETILLVEDEDRIRSLSQHILVGCGYAVLAAANGDEAAEVAAGHEAPIHLLVTDVVMPGAGGRTVAASVAKHHPGVRVLFVSGYTDDAVVRHGVLEAGVNFLQKPFSPAALAQKVRAILDGGEGT</sequence>
<dbReference type="Gene3D" id="1.10.287.130">
    <property type="match status" value="1"/>
</dbReference>
<feature type="domain" description="PAS" evidence="9">
    <location>
        <begin position="589"/>
        <end position="645"/>
    </location>
</feature>
<keyword evidence="12" id="KW-1185">Reference proteome</keyword>
<dbReference type="SUPFAM" id="SSF47384">
    <property type="entry name" value="Homodimeric domain of signal transducing histidine kinase"/>
    <property type="match status" value="1"/>
</dbReference>
<dbReference type="Pfam" id="PF13185">
    <property type="entry name" value="GAF_2"/>
    <property type="match status" value="1"/>
</dbReference>
<evidence type="ECO:0000256" key="1">
    <source>
        <dbReference type="ARBA" id="ARBA00000085"/>
    </source>
</evidence>
<gene>
    <name evidence="11" type="ORF">SOIL9_51500</name>
</gene>
<dbReference type="InterPro" id="IPR003018">
    <property type="entry name" value="GAF"/>
</dbReference>
<feature type="domain" description="Response regulatory" evidence="8">
    <location>
        <begin position="1091"/>
        <end position="1207"/>
    </location>
</feature>
<keyword evidence="4" id="KW-0808">Transferase</keyword>
<feature type="modified residue" description="4-aspartylphosphate" evidence="6">
    <location>
        <position position="57"/>
    </location>
</feature>
<dbReference type="Pfam" id="PF13426">
    <property type="entry name" value="PAS_9"/>
    <property type="match status" value="2"/>
</dbReference>
<dbReference type="Pfam" id="PF08447">
    <property type="entry name" value="PAS_3"/>
    <property type="match status" value="1"/>
</dbReference>
<dbReference type="EC" id="2.7.13.3" evidence="2"/>
<feature type="domain" description="PAC" evidence="10">
    <location>
        <begin position="780"/>
        <end position="834"/>
    </location>
</feature>
<dbReference type="CDD" id="cd00130">
    <property type="entry name" value="PAS"/>
    <property type="match status" value="3"/>
</dbReference>
<dbReference type="SUPFAM" id="SSF55874">
    <property type="entry name" value="ATPase domain of HSP90 chaperone/DNA topoisomerase II/histidine kinase"/>
    <property type="match status" value="1"/>
</dbReference>
<dbReference type="Pfam" id="PF00512">
    <property type="entry name" value="HisKA"/>
    <property type="match status" value="1"/>
</dbReference>
<dbReference type="PROSITE" id="PS50113">
    <property type="entry name" value="PAC"/>
    <property type="match status" value="2"/>
</dbReference>
<keyword evidence="3 6" id="KW-0597">Phosphoprotein</keyword>
<reference evidence="11 12" key="1">
    <citation type="submission" date="2019-05" db="EMBL/GenBank/DDBJ databases">
        <authorList>
            <consortium name="Science for Life Laboratories"/>
        </authorList>
    </citation>
    <scope>NUCLEOTIDE SEQUENCE [LARGE SCALE GENOMIC DNA]</scope>
    <source>
        <strain evidence="11">Soil9</strain>
    </source>
</reference>
<dbReference type="PANTHER" id="PTHR43065">
    <property type="entry name" value="SENSOR HISTIDINE KINASE"/>
    <property type="match status" value="1"/>
</dbReference>
<dbReference type="InterPro" id="IPR005467">
    <property type="entry name" value="His_kinase_dom"/>
</dbReference>
<dbReference type="SMART" id="SM00091">
    <property type="entry name" value="PAS"/>
    <property type="match status" value="3"/>
</dbReference>
<dbReference type="Gene3D" id="3.30.565.10">
    <property type="entry name" value="Histidine kinase-like ATPase, C-terminal domain"/>
    <property type="match status" value="1"/>
</dbReference>
<feature type="domain" description="PAS" evidence="9">
    <location>
        <begin position="300"/>
        <end position="341"/>
    </location>
</feature>
<evidence type="ECO:0000256" key="6">
    <source>
        <dbReference type="PROSITE-ProRule" id="PRU00169"/>
    </source>
</evidence>
<feature type="domain" description="PAS" evidence="9">
    <location>
        <begin position="706"/>
        <end position="779"/>
    </location>
</feature>
<feature type="modified residue" description="4-aspartylphosphate" evidence="6">
    <location>
        <position position="1142"/>
    </location>
</feature>
<evidence type="ECO:0000259" key="9">
    <source>
        <dbReference type="PROSITE" id="PS50112"/>
    </source>
</evidence>
<name>A0A6P2CXP7_9BACT</name>
<dbReference type="SMART" id="SM00448">
    <property type="entry name" value="REC"/>
    <property type="match status" value="2"/>
</dbReference>
<evidence type="ECO:0000259" key="10">
    <source>
        <dbReference type="PROSITE" id="PS50113"/>
    </source>
</evidence>
<dbReference type="RefSeq" id="WP_162667406.1">
    <property type="nucleotide sequence ID" value="NZ_LR593886.1"/>
</dbReference>
<dbReference type="SUPFAM" id="SSF55781">
    <property type="entry name" value="GAF domain-like"/>
    <property type="match status" value="2"/>
</dbReference>
<dbReference type="PRINTS" id="PR00344">
    <property type="entry name" value="BCTRLSENSOR"/>
</dbReference>
<dbReference type="NCBIfam" id="TIGR00229">
    <property type="entry name" value="sensory_box"/>
    <property type="match status" value="3"/>
</dbReference>
<dbReference type="KEGG" id="gms:SOIL9_51500"/>
<dbReference type="PROSITE" id="PS50112">
    <property type="entry name" value="PAS"/>
    <property type="match status" value="3"/>
</dbReference>
<evidence type="ECO:0000256" key="5">
    <source>
        <dbReference type="ARBA" id="ARBA00022777"/>
    </source>
</evidence>
<dbReference type="InterPro" id="IPR000014">
    <property type="entry name" value="PAS"/>
</dbReference>
<dbReference type="SUPFAM" id="SSF52172">
    <property type="entry name" value="CheY-like"/>
    <property type="match status" value="2"/>
</dbReference>
<dbReference type="SUPFAM" id="SSF55785">
    <property type="entry name" value="PYP-like sensor domain (PAS domain)"/>
    <property type="match status" value="3"/>
</dbReference>
<evidence type="ECO:0000256" key="3">
    <source>
        <dbReference type="ARBA" id="ARBA00022553"/>
    </source>
</evidence>
<dbReference type="Proteomes" id="UP000464178">
    <property type="component" value="Chromosome"/>
</dbReference>
<comment type="catalytic activity">
    <reaction evidence="1">
        <text>ATP + protein L-histidine = ADP + protein N-phospho-L-histidine.</text>
        <dbReference type="EC" id="2.7.13.3"/>
    </reaction>
</comment>
<dbReference type="SMART" id="SM00086">
    <property type="entry name" value="PAC"/>
    <property type="match status" value="3"/>
</dbReference>
<dbReference type="Gene3D" id="3.30.450.20">
    <property type="entry name" value="PAS domain"/>
    <property type="match status" value="3"/>
</dbReference>
<dbReference type="Gene3D" id="3.30.450.40">
    <property type="match status" value="2"/>
</dbReference>
<dbReference type="InterPro" id="IPR000700">
    <property type="entry name" value="PAS-assoc_C"/>
</dbReference>
<dbReference type="SMART" id="SM00387">
    <property type="entry name" value="HATPase_c"/>
    <property type="match status" value="1"/>
</dbReference>
<evidence type="ECO:0000313" key="12">
    <source>
        <dbReference type="Proteomes" id="UP000464178"/>
    </source>
</evidence>
<dbReference type="InterPro" id="IPR011006">
    <property type="entry name" value="CheY-like_superfamily"/>
</dbReference>
<dbReference type="SMART" id="SM00388">
    <property type="entry name" value="HisKA"/>
    <property type="match status" value="1"/>
</dbReference>
<dbReference type="SMART" id="SM00065">
    <property type="entry name" value="GAF"/>
    <property type="match status" value="2"/>
</dbReference>